<feature type="transmembrane region" description="Helical" evidence="1">
    <location>
        <begin position="36"/>
        <end position="54"/>
    </location>
</feature>
<keyword evidence="3" id="KW-1185">Reference proteome</keyword>
<dbReference type="STRING" id="686340.Metal_2520"/>
<keyword evidence="1" id="KW-1133">Transmembrane helix</keyword>
<reference evidence="2 3" key="1">
    <citation type="journal article" date="2013" name="Genome Announc.">
        <title>Genome Sequence of the Obligate Gammaproteobacterial Methanotroph Methylomicrobium album Strain BG8.</title>
        <authorList>
            <person name="Kits K.D."/>
            <person name="Kalyuzhnaya M.G."/>
            <person name="Klotz M.G."/>
            <person name="Jetten M.S."/>
            <person name="Op den Camp H.J."/>
            <person name="Vuilleumier S."/>
            <person name="Bringel F."/>
            <person name="Dispirito A.A."/>
            <person name="Murrell J.C."/>
            <person name="Bruce D."/>
            <person name="Cheng J.F."/>
            <person name="Copeland A."/>
            <person name="Goodwin L."/>
            <person name="Hauser L."/>
            <person name="Lajus A."/>
            <person name="Land M.L."/>
            <person name="Lapidus A."/>
            <person name="Lucas S."/>
            <person name="Medigue C."/>
            <person name="Pitluck S."/>
            <person name="Woyke T."/>
            <person name="Zeytun A."/>
            <person name="Stein L.Y."/>
        </authorList>
    </citation>
    <scope>NUCLEOTIDE SEQUENCE [LARGE SCALE GENOMIC DNA]</scope>
    <source>
        <strain evidence="2 3">BG8</strain>
    </source>
</reference>
<sequence length="70" mass="7808">MRTGAIVCLTIFVLWVAIALLQLWFDLLSGEVFMKLTITAAALFAVVLGVALVVREYVDEKKMKDDGYID</sequence>
<dbReference type="RefSeq" id="WP_005372768.1">
    <property type="nucleotide sequence ID" value="NZ_CM001475.1"/>
</dbReference>
<proteinExistence type="predicted"/>
<protein>
    <submittedName>
        <fullName evidence="2">Uncharacterized protein</fullName>
    </submittedName>
</protein>
<accession>H8GI93</accession>
<feature type="transmembrane region" description="Helical" evidence="1">
    <location>
        <begin position="5"/>
        <end position="24"/>
    </location>
</feature>
<evidence type="ECO:0000256" key="1">
    <source>
        <dbReference type="SAM" id="Phobius"/>
    </source>
</evidence>
<name>H8GI93_METAL</name>
<keyword evidence="1" id="KW-0812">Transmembrane</keyword>
<evidence type="ECO:0000313" key="3">
    <source>
        <dbReference type="Proteomes" id="UP000005090"/>
    </source>
</evidence>
<dbReference type="HOGENOM" id="CLU_200424_0_0_6"/>
<dbReference type="eggNOG" id="ENOG5031NFA">
    <property type="taxonomic scope" value="Bacteria"/>
</dbReference>
<dbReference type="Proteomes" id="UP000005090">
    <property type="component" value="Chromosome"/>
</dbReference>
<evidence type="ECO:0000313" key="2">
    <source>
        <dbReference type="EMBL" id="EIC30237.1"/>
    </source>
</evidence>
<dbReference type="EMBL" id="CM001475">
    <property type="protein sequence ID" value="EIC30237.1"/>
    <property type="molecule type" value="Genomic_DNA"/>
</dbReference>
<organism evidence="2 3">
    <name type="scientific">Methylomicrobium album BG8</name>
    <dbReference type="NCBI Taxonomy" id="686340"/>
    <lineage>
        <taxon>Bacteria</taxon>
        <taxon>Pseudomonadati</taxon>
        <taxon>Pseudomonadota</taxon>
        <taxon>Gammaproteobacteria</taxon>
        <taxon>Methylococcales</taxon>
        <taxon>Methylococcaceae</taxon>
        <taxon>Methylomicrobium</taxon>
    </lineage>
</organism>
<dbReference type="AlphaFoldDB" id="H8GI93"/>
<gene>
    <name evidence="2" type="ORF">Metal_2520</name>
</gene>
<keyword evidence="1" id="KW-0472">Membrane</keyword>